<comment type="caution">
    <text evidence="1">The sequence shown here is derived from an EMBL/GenBank/DDBJ whole genome shotgun (WGS) entry which is preliminary data.</text>
</comment>
<proteinExistence type="predicted"/>
<gene>
    <name evidence="1" type="ORF">NDU88_002232</name>
</gene>
<organism evidence="1 2">
    <name type="scientific">Pleurodeles waltl</name>
    <name type="common">Iberian ribbed newt</name>
    <dbReference type="NCBI Taxonomy" id="8319"/>
    <lineage>
        <taxon>Eukaryota</taxon>
        <taxon>Metazoa</taxon>
        <taxon>Chordata</taxon>
        <taxon>Craniata</taxon>
        <taxon>Vertebrata</taxon>
        <taxon>Euteleostomi</taxon>
        <taxon>Amphibia</taxon>
        <taxon>Batrachia</taxon>
        <taxon>Caudata</taxon>
        <taxon>Salamandroidea</taxon>
        <taxon>Salamandridae</taxon>
        <taxon>Pleurodelinae</taxon>
        <taxon>Pleurodeles</taxon>
    </lineage>
</organism>
<dbReference type="Proteomes" id="UP001066276">
    <property type="component" value="Chromosome 5"/>
</dbReference>
<feature type="non-terminal residue" evidence="1">
    <location>
        <position position="57"/>
    </location>
</feature>
<evidence type="ECO:0000313" key="1">
    <source>
        <dbReference type="EMBL" id="KAJ1149422.1"/>
    </source>
</evidence>
<dbReference type="EMBL" id="JANPWB010000009">
    <property type="protein sequence ID" value="KAJ1149422.1"/>
    <property type="molecule type" value="Genomic_DNA"/>
</dbReference>
<name>A0AAV7RC51_PLEWA</name>
<accession>A0AAV7RC51</accession>
<keyword evidence="2" id="KW-1185">Reference proteome</keyword>
<evidence type="ECO:0000313" key="2">
    <source>
        <dbReference type="Proteomes" id="UP001066276"/>
    </source>
</evidence>
<protein>
    <submittedName>
        <fullName evidence="1">Uncharacterized protein</fullName>
    </submittedName>
</protein>
<feature type="non-terminal residue" evidence="1">
    <location>
        <position position="1"/>
    </location>
</feature>
<reference evidence="1" key="1">
    <citation type="journal article" date="2022" name="bioRxiv">
        <title>Sequencing and chromosome-scale assembly of the giantPleurodeles waltlgenome.</title>
        <authorList>
            <person name="Brown T."/>
            <person name="Elewa A."/>
            <person name="Iarovenko S."/>
            <person name="Subramanian E."/>
            <person name="Araus A.J."/>
            <person name="Petzold A."/>
            <person name="Susuki M."/>
            <person name="Suzuki K.-i.T."/>
            <person name="Hayashi T."/>
            <person name="Toyoda A."/>
            <person name="Oliveira C."/>
            <person name="Osipova E."/>
            <person name="Leigh N.D."/>
            <person name="Simon A."/>
            <person name="Yun M.H."/>
        </authorList>
    </citation>
    <scope>NUCLEOTIDE SEQUENCE</scope>
    <source>
        <strain evidence="1">20211129_DDA</strain>
        <tissue evidence="1">Liver</tissue>
    </source>
</reference>
<sequence length="57" mass="6322">CDNVTRTCLSIVHSYVLLTHMLPEVKVIKMLPTAIHIIDIVLSLLTSEMVARDVSTS</sequence>
<dbReference type="AlphaFoldDB" id="A0AAV7RC51"/>